<dbReference type="InterPro" id="IPR008278">
    <property type="entry name" value="4-PPantetheinyl_Trfase_dom"/>
</dbReference>
<evidence type="ECO:0000313" key="4">
    <source>
        <dbReference type="EMBL" id="TWT87363.1"/>
    </source>
</evidence>
<protein>
    <submittedName>
        <fullName evidence="4">4'-phosphopantetheinyl transferase</fullName>
    </submittedName>
</protein>
<evidence type="ECO:0000313" key="5">
    <source>
        <dbReference type="Proteomes" id="UP000315440"/>
    </source>
</evidence>
<sequence>MNRPPGDADGVSPPPLSPRQPLPLLPLPLLPLKLPGLEAPGVALALADIGSPDEDAWRTLRDAWLTAAERAEHATRGVPARRREWLAGRVLVKQLAIGHQLAASPQDCELRVDAKGRPRLALSEAGAWRDDGRHDCSISHKNTTAGPVALACLAPEPGQRLGVDIEEVSPRLVKLRAMFEGPEDRLLGEPSPEQRLTTLWALKEAAAKVIGLGVGVGLTTVACQETAPGEHRIVIGDREMTARTADWRGCVVVLASAPSDRLL</sequence>
<dbReference type="Pfam" id="PF01648">
    <property type="entry name" value="ACPS"/>
    <property type="match status" value="1"/>
</dbReference>
<feature type="domain" description="4'-phosphopantetheinyl transferase" evidence="3">
    <location>
        <begin position="161"/>
        <end position="234"/>
    </location>
</feature>
<dbReference type="SUPFAM" id="SSF56214">
    <property type="entry name" value="4'-phosphopantetheinyl transferase"/>
    <property type="match status" value="2"/>
</dbReference>
<feature type="region of interest" description="Disordered" evidence="2">
    <location>
        <begin position="1"/>
        <end position="20"/>
    </location>
</feature>
<dbReference type="AlphaFoldDB" id="A0A5C5ZLN9"/>
<dbReference type="OrthoDB" id="1190494at2"/>
<dbReference type="GO" id="GO:0000287">
    <property type="term" value="F:magnesium ion binding"/>
    <property type="evidence" value="ECO:0007669"/>
    <property type="project" value="InterPro"/>
</dbReference>
<evidence type="ECO:0000256" key="2">
    <source>
        <dbReference type="SAM" id="MobiDB-lite"/>
    </source>
</evidence>
<dbReference type="Proteomes" id="UP000315440">
    <property type="component" value="Unassembled WGS sequence"/>
</dbReference>
<evidence type="ECO:0000256" key="1">
    <source>
        <dbReference type="ARBA" id="ARBA00022679"/>
    </source>
</evidence>
<evidence type="ECO:0000259" key="3">
    <source>
        <dbReference type="Pfam" id="PF01648"/>
    </source>
</evidence>
<dbReference type="EMBL" id="SJPQ01000003">
    <property type="protein sequence ID" value="TWT87363.1"/>
    <property type="molecule type" value="Genomic_DNA"/>
</dbReference>
<comment type="caution">
    <text evidence="4">The sequence shown here is derived from an EMBL/GenBank/DDBJ whole genome shotgun (WGS) entry which is preliminary data.</text>
</comment>
<keyword evidence="5" id="KW-1185">Reference proteome</keyword>
<dbReference type="InterPro" id="IPR037143">
    <property type="entry name" value="4-PPantetheinyl_Trfase_dom_sf"/>
</dbReference>
<dbReference type="GO" id="GO:0008897">
    <property type="term" value="F:holo-[acyl-carrier-protein] synthase activity"/>
    <property type="evidence" value="ECO:0007669"/>
    <property type="project" value="InterPro"/>
</dbReference>
<reference evidence="4 5" key="1">
    <citation type="submission" date="2019-02" db="EMBL/GenBank/DDBJ databases">
        <title>Deep-cultivation of Planctomycetes and their phenomic and genomic characterization uncovers novel biology.</title>
        <authorList>
            <person name="Wiegand S."/>
            <person name="Jogler M."/>
            <person name="Boedeker C."/>
            <person name="Pinto D."/>
            <person name="Vollmers J."/>
            <person name="Rivas-Marin E."/>
            <person name="Kohn T."/>
            <person name="Peeters S.H."/>
            <person name="Heuer A."/>
            <person name="Rast P."/>
            <person name="Oberbeckmann S."/>
            <person name="Bunk B."/>
            <person name="Jeske O."/>
            <person name="Meyerdierks A."/>
            <person name="Storesund J.E."/>
            <person name="Kallscheuer N."/>
            <person name="Luecker S."/>
            <person name="Lage O.M."/>
            <person name="Pohl T."/>
            <person name="Merkel B.J."/>
            <person name="Hornburger P."/>
            <person name="Mueller R.-W."/>
            <person name="Bruemmer F."/>
            <person name="Labrenz M."/>
            <person name="Spormann A.M."/>
            <person name="Op Den Camp H."/>
            <person name="Overmann J."/>
            <person name="Amann R."/>
            <person name="Jetten M.S.M."/>
            <person name="Mascher T."/>
            <person name="Medema M.H."/>
            <person name="Devos D.P."/>
            <person name="Kaster A.-K."/>
            <person name="Ovreas L."/>
            <person name="Rohde M."/>
            <person name="Galperin M.Y."/>
            <person name="Jogler C."/>
        </authorList>
    </citation>
    <scope>NUCLEOTIDE SEQUENCE [LARGE SCALE GENOMIC DNA]</scope>
    <source>
        <strain evidence="4 5">Mal64</strain>
    </source>
</reference>
<dbReference type="RefSeq" id="WP_146401433.1">
    <property type="nucleotide sequence ID" value="NZ_SJPQ01000003.1"/>
</dbReference>
<name>A0A5C5ZLN9_9BACT</name>
<proteinExistence type="predicted"/>
<keyword evidence="1 4" id="KW-0808">Transferase</keyword>
<gene>
    <name evidence="4" type="ORF">Mal64_29020</name>
</gene>
<organism evidence="4 5">
    <name type="scientific">Pseudobythopirellula maris</name>
    <dbReference type="NCBI Taxonomy" id="2527991"/>
    <lineage>
        <taxon>Bacteria</taxon>
        <taxon>Pseudomonadati</taxon>
        <taxon>Planctomycetota</taxon>
        <taxon>Planctomycetia</taxon>
        <taxon>Pirellulales</taxon>
        <taxon>Lacipirellulaceae</taxon>
        <taxon>Pseudobythopirellula</taxon>
    </lineage>
</organism>
<accession>A0A5C5ZLN9</accession>
<dbReference type="Gene3D" id="3.90.470.20">
    <property type="entry name" value="4'-phosphopantetheinyl transferase domain"/>
    <property type="match status" value="2"/>
</dbReference>